<sequence>MEKTHHSRQLLEILRTILTKYLVIISATYQMFRHPHDFSDYIDGSSESVKRSIIYFAEAIVLLFVVPSLVLKDQSSLSFIEQDLMILFSIIIIAAICFVFYHALCFFEKRPLNFWATMSAAFYSYGLVMLCILPSIVVEDLSKLKPGVREALSGYELIMSVICVYGMYIYVFAFHRWISDINDVSAIKSFFVFWLVAISSTVFFALLPLK</sequence>
<gene>
    <name evidence="2" type="ORF">VIBNISOn1_450044</name>
</gene>
<evidence type="ECO:0000256" key="1">
    <source>
        <dbReference type="SAM" id="Phobius"/>
    </source>
</evidence>
<feature type="transmembrane region" description="Helical" evidence="1">
    <location>
        <begin position="115"/>
        <end position="137"/>
    </location>
</feature>
<organism evidence="2 3">
    <name type="scientific">Vibrio nigripulchritudo SOn1</name>
    <dbReference type="NCBI Taxonomy" id="1238450"/>
    <lineage>
        <taxon>Bacteria</taxon>
        <taxon>Pseudomonadati</taxon>
        <taxon>Pseudomonadota</taxon>
        <taxon>Gammaproteobacteria</taxon>
        <taxon>Vibrionales</taxon>
        <taxon>Vibrionaceae</taxon>
        <taxon>Vibrio</taxon>
    </lineage>
</organism>
<feature type="transmembrane region" description="Helical" evidence="1">
    <location>
        <begin position="12"/>
        <end position="32"/>
    </location>
</feature>
<accession>A0AAV2VTW4</accession>
<protein>
    <recommendedName>
        <fullName evidence="4">Yip1 domain-containing protein</fullName>
    </recommendedName>
</protein>
<evidence type="ECO:0000313" key="2">
    <source>
        <dbReference type="EMBL" id="CCO48081.1"/>
    </source>
</evidence>
<feature type="transmembrane region" description="Helical" evidence="1">
    <location>
        <begin position="52"/>
        <end position="71"/>
    </location>
</feature>
<dbReference type="RefSeq" id="WP_022612680.1">
    <property type="nucleotide sequence ID" value="NZ_LK391965.1"/>
</dbReference>
<evidence type="ECO:0008006" key="4">
    <source>
        <dbReference type="Google" id="ProtNLM"/>
    </source>
</evidence>
<proteinExistence type="predicted"/>
<feature type="transmembrane region" description="Helical" evidence="1">
    <location>
        <begin position="157"/>
        <end position="178"/>
    </location>
</feature>
<keyword evidence="1" id="KW-1133">Transmembrane helix</keyword>
<name>A0AAV2VTW4_9VIBR</name>
<comment type="caution">
    <text evidence="2">The sequence shown here is derived from an EMBL/GenBank/DDBJ whole genome shotgun (WGS) entry which is preliminary data.</text>
</comment>
<feature type="transmembrane region" description="Helical" evidence="1">
    <location>
        <begin position="83"/>
        <end position="103"/>
    </location>
</feature>
<reference evidence="2 3" key="1">
    <citation type="journal article" date="2013" name="ISME J.">
        <title>Comparative genomics of pathogenic lineages of Vibrio nigripulchritudo identifies virulence-associated traits.</title>
        <authorList>
            <person name="Goudenege D."/>
            <person name="Labreuche Y."/>
            <person name="Krin E."/>
            <person name="Ansquer D."/>
            <person name="Mangenot S."/>
            <person name="Calteau A."/>
            <person name="Medigue C."/>
            <person name="Mazel D."/>
            <person name="Polz M.F."/>
            <person name="Le Roux F."/>
        </authorList>
    </citation>
    <scope>NUCLEOTIDE SEQUENCE [LARGE SCALE GENOMIC DNA]</scope>
    <source>
        <strain evidence="2 3">SOn1</strain>
    </source>
</reference>
<dbReference type="EMBL" id="CAOF01000137">
    <property type="protein sequence ID" value="CCO48081.1"/>
    <property type="molecule type" value="Genomic_DNA"/>
</dbReference>
<keyword evidence="1" id="KW-0472">Membrane</keyword>
<dbReference type="AlphaFoldDB" id="A0AAV2VTW4"/>
<keyword evidence="1" id="KW-0812">Transmembrane</keyword>
<evidence type="ECO:0000313" key="3">
    <source>
        <dbReference type="Proteomes" id="UP000018211"/>
    </source>
</evidence>
<dbReference type="Proteomes" id="UP000018211">
    <property type="component" value="Unassembled WGS sequence"/>
</dbReference>
<feature type="transmembrane region" description="Helical" evidence="1">
    <location>
        <begin position="190"/>
        <end position="209"/>
    </location>
</feature>